<feature type="domain" description="Fatty acid desaturase" evidence="2">
    <location>
        <begin position="51"/>
        <end position="290"/>
    </location>
</feature>
<evidence type="ECO:0000256" key="1">
    <source>
        <dbReference type="SAM" id="Phobius"/>
    </source>
</evidence>
<feature type="transmembrane region" description="Helical" evidence="1">
    <location>
        <begin position="53"/>
        <end position="69"/>
    </location>
</feature>
<dbReference type="InterPro" id="IPR012171">
    <property type="entry name" value="Fatty_acid_desaturase"/>
</dbReference>
<dbReference type="Proteomes" id="UP001250181">
    <property type="component" value="Unassembled WGS sequence"/>
</dbReference>
<evidence type="ECO:0000313" key="4">
    <source>
        <dbReference type="Proteomes" id="UP001250181"/>
    </source>
</evidence>
<feature type="transmembrane region" description="Helical" evidence="1">
    <location>
        <begin position="27"/>
        <end position="46"/>
    </location>
</feature>
<gene>
    <name evidence="3" type="ORF">RND61_20815</name>
</gene>
<evidence type="ECO:0000313" key="3">
    <source>
        <dbReference type="EMBL" id="MDT9684478.1"/>
    </source>
</evidence>
<organism evidence="3 4">
    <name type="scientific">Streptomyces tamarix</name>
    <dbReference type="NCBI Taxonomy" id="3078565"/>
    <lineage>
        <taxon>Bacteria</taxon>
        <taxon>Bacillati</taxon>
        <taxon>Actinomycetota</taxon>
        <taxon>Actinomycetes</taxon>
        <taxon>Kitasatosporales</taxon>
        <taxon>Streptomycetaceae</taxon>
        <taxon>Streptomyces</taxon>
    </lineage>
</organism>
<keyword evidence="4" id="KW-1185">Reference proteome</keyword>
<keyword evidence="1" id="KW-0812">Transmembrane</keyword>
<keyword evidence="1" id="KW-1133">Transmembrane helix</keyword>
<accession>A0ABU3QPQ3</accession>
<dbReference type="InterPro" id="IPR005804">
    <property type="entry name" value="FA_desaturase_dom"/>
</dbReference>
<dbReference type="Pfam" id="PF00487">
    <property type="entry name" value="FA_desaturase"/>
    <property type="match status" value="1"/>
</dbReference>
<protein>
    <submittedName>
        <fullName evidence="3">Fatty acid desaturase</fullName>
        <ecNumber evidence="3">1.14.19.-</ecNumber>
    </submittedName>
</protein>
<reference evidence="3 4" key="1">
    <citation type="submission" date="2023-09" db="EMBL/GenBank/DDBJ databases">
        <title>Streptomyces sp. nov.: A antagonism against Alternaria gaisen Producing Streptochlin, Isolated from Tamarix root soil.</title>
        <authorList>
            <person name="Chen Y."/>
        </authorList>
    </citation>
    <scope>NUCLEOTIDE SEQUENCE [LARGE SCALE GENOMIC DNA]</scope>
    <source>
        <strain evidence="3 4">TRM76323</strain>
    </source>
</reference>
<keyword evidence="1" id="KW-0472">Membrane</keyword>
<dbReference type="EMBL" id="JAWCTQ010000027">
    <property type="protein sequence ID" value="MDT9684478.1"/>
    <property type="molecule type" value="Genomic_DNA"/>
</dbReference>
<sequence length="319" mass="36019">MTTDASTAPPQDLFRRTKVNAADERTFLFKLLVACLIWALGVALALLPVLWPLRVLGVILIGAMYAHWLELQHQCLHHSAFRRARWHRIAGFPLGIPLLVSYSHYRVRHLQHHRYLGTDQDSEFFGFDSRQPVTWAGLVREALAFGRLGGAVADIVRAWTGSWTYEAGQIAPAREREVVAEYRLFALPILTAAALVALDQGALVLWVWLLPLLVAVPLHFLVELPEHIMCDNTSTDVLRNTRSITGSWFSTWYTNGNNLHIEHHAAMVVPINRLRQRHDLTLAHAKHTCPSYPQFFRAIAQEAAANRRTARARAGARAE</sequence>
<dbReference type="EC" id="1.14.19.-" evidence="3"/>
<evidence type="ECO:0000259" key="2">
    <source>
        <dbReference type="Pfam" id="PF00487"/>
    </source>
</evidence>
<dbReference type="GO" id="GO:0016491">
    <property type="term" value="F:oxidoreductase activity"/>
    <property type="evidence" value="ECO:0007669"/>
    <property type="project" value="UniProtKB-KW"/>
</dbReference>
<dbReference type="RefSeq" id="WP_315879534.1">
    <property type="nucleotide sequence ID" value="NZ_JAWCTQ010000027.1"/>
</dbReference>
<feature type="transmembrane region" description="Helical" evidence="1">
    <location>
        <begin position="182"/>
        <end position="198"/>
    </location>
</feature>
<keyword evidence="3" id="KW-0560">Oxidoreductase</keyword>
<name>A0ABU3QPQ3_9ACTN</name>
<dbReference type="PANTHER" id="PTHR19353">
    <property type="entry name" value="FATTY ACID DESATURASE 2"/>
    <property type="match status" value="1"/>
</dbReference>
<comment type="caution">
    <text evidence="3">The sequence shown here is derived from an EMBL/GenBank/DDBJ whole genome shotgun (WGS) entry which is preliminary data.</text>
</comment>
<dbReference type="PANTHER" id="PTHR19353:SF19">
    <property type="entry name" value="DELTA(5) FATTY ACID DESATURASE C-RELATED"/>
    <property type="match status" value="1"/>
</dbReference>
<proteinExistence type="predicted"/>
<feature type="transmembrane region" description="Helical" evidence="1">
    <location>
        <begin position="204"/>
        <end position="222"/>
    </location>
</feature>